<reference evidence="2 3" key="1">
    <citation type="submission" date="2020-08" db="EMBL/GenBank/DDBJ databases">
        <title>Description of novel Flavobacterium F-380 isolate.</title>
        <authorList>
            <person name="Saticioglu I.B."/>
            <person name="Duman M."/>
            <person name="Altun S."/>
        </authorList>
    </citation>
    <scope>NUCLEOTIDE SEQUENCE [LARGE SCALE GENOMIC DNA]</scope>
    <source>
        <strain evidence="2 3">F-380</strain>
    </source>
</reference>
<dbReference type="RefSeq" id="WP_187010015.1">
    <property type="nucleotide sequence ID" value="NZ_JACRUI010000002.1"/>
</dbReference>
<protein>
    <submittedName>
        <fullName evidence="2">Glycosyltransferase family 2 protein</fullName>
    </submittedName>
</protein>
<comment type="caution">
    <text evidence="2">The sequence shown here is derived from an EMBL/GenBank/DDBJ whole genome shotgun (WGS) entry which is preliminary data.</text>
</comment>
<dbReference type="SUPFAM" id="SSF53448">
    <property type="entry name" value="Nucleotide-diphospho-sugar transferases"/>
    <property type="match status" value="1"/>
</dbReference>
<proteinExistence type="predicted"/>
<dbReference type="Proteomes" id="UP000629963">
    <property type="component" value="Unassembled WGS sequence"/>
</dbReference>
<dbReference type="InterPro" id="IPR029044">
    <property type="entry name" value="Nucleotide-diphossugar_trans"/>
</dbReference>
<keyword evidence="3" id="KW-1185">Reference proteome</keyword>
<accession>A0ABR7J7Q1</accession>
<evidence type="ECO:0000313" key="3">
    <source>
        <dbReference type="Proteomes" id="UP000629963"/>
    </source>
</evidence>
<organism evidence="2 3">
    <name type="scientific">Flavobacterium kayseriense</name>
    <dbReference type="NCBI Taxonomy" id="2764714"/>
    <lineage>
        <taxon>Bacteria</taxon>
        <taxon>Pseudomonadati</taxon>
        <taxon>Bacteroidota</taxon>
        <taxon>Flavobacteriia</taxon>
        <taxon>Flavobacteriales</taxon>
        <taxon>Flavobacteriaceae</taxon>
        <taxon>Flavobacterium</taxon>
    </lineage>
</organism>
<dbReference type="CDD" id="cd00761">
    <property type="entry name" value="Glyco_tranf_GTA_type"/>
    <property type="match status" value="1"/>
</dbReference>
<evidence type="ECO:0000259" key="1">
    <source>
        <dbReference type="Pfam" id="PF00535"/>
    </source>
</evidence>
<dbReference type="EMBL" id="JACRUJ010000002">
    <property type="protein sequence ID" value="MBC5841433.1"/>
    <property type="molecule type" value="Genomic_DNA"/>
</dbReference>
<gene>
    <name evidence="2" type="ORF">H8R23_08445</name>
</gene>
<evidence type="ECO:0000313" key="2">
    <source>
        <dbReference type="EMBL" id="MBC5841433.1"/>
    </source>
</evidence>
<feature type="domain" description="Glycosyltransferase 2-like" evidence="1">
    <location>
        <begin position="39"/>
        <end position="162"/>
    </location>
</feature>
<dbReference type="Pfam" id="PF00535">
    <property type="entry name" value="Glycos_transf_2"/>
    <property type="match status" value="1"/>
</dbReference>
<sequence>MRVGHNPHKDQLLSAPDYLHQVVIPVYIPHQEGYFRDSFKILQLCINSLVATVHAKTCISIVNNGSCDEVKFYLNELYEQNIIQELIHTENIGKLNAVLKGIAGNKIPLVTITDADVLFLNSWQSETTKIFNQVPQAGVVGIVPQFKMYESNCGNVLLANLFNKKMHFSLVKNKQALIRFYDSIGWDRNYNQDYLKYNLALTINPELKVLIGSGHFVATYKKDIFEHIVSYIGYKMGGDSEGYLDKLPLKKDYWRLTTQDNYAFHMGNVYEDWMVVPAKNELRIAVSSLNFTKRKPINAVVYFAKNRLFVKFLSFGWMNTLFLCWKKLPKHMIKRY</sequence>
<dbReference type="InterPro" id="IPR001173">
    <property type="entry name" value="Glyco_trans_2-like"/>
</dbReference>
<dbReference type="Gene3D" id="3.90.550.10">
    <property type="entry name" value="Spore Coat Polysaccharide Biosynthesis Protein SpsA, Chain A"/>
    <property type="match status" value="1"/>
</dbReference>
<name>A0ABR7J7Q1_9FLAO</name>